<evidence type="ECO:0000256" key="1">
    <source>
        <dbReference type="SAM" id="MobiDB-lite"/>
    </source>
</evidence>
<organism evidence="2 3">
    <name type="scientific">Caulifigura coniformis</name>
    <dbReference type="NCBI Taxonomy" id="2527983"/>
    <lineage>
        <taxon>Bacteria</taxon>
        <taxon>Pseudomonadati</taxon>
        <taxon>Planctomycetota</taxon>
        <taxon>Planctomycetia</taxon>
        <taxon>Planctomycetales</taxon>
        <taxon>Planctomycetaceae</taxon>
        <taxon>Caulifigura</taxon>
    </lineage>
</organism>
<evidence type="ECO:0000313" key="3">
    <source>
        <dbReference type="Proteomes" id="UP000315700"/>
    </source>
</evidence>
<dbReference type="InParanoid" id="A0A517SET4"/>
<gene>
    <name evidence="2" type="ORF">Pan44_26760</name>
</gene>
<accession>A0A517SET4</accession>
<keyword evidence="3" id="KW-1185">Reference proteome</keyword>
<evidence type="ECO:0000313" key="2">
    <source>
        <dbReference type="EMBL" id="QDT54641.1"/>
    </source>
</evidence>
<name>A0A517SET4_9PLAN</name>
<dbReference type="Proteomes" id="UP000315700">
    <property type="component" value="Chromosome"/>
</dbReference>
<dbReference type="Pfam" id="PF25209">
    <property type="entry name" value="Phage_capsid_4"/>
    <property type="match status" value="1"/>
</dbReference>
<feature type="compositionally biased region" description="Acidic residues" evidence="1">
    <location>
        <begin position="272"/>
        <end position="282"/>
    </location>
</feature>
<protein>
    <recommendedName>
        <fullName evidence="4">Mu-like prophage major head subunit gpT</fullName>
    </recommendedName>
</protein>
<dbReference type="EMBL" id="CP036271">
    <property type="protein sequence ID" value="QDT54641.1"/>
    <property type="molecule type" value="Genomic_DNA"/>
</dbReference>
<reference evidence="2 3" key="1">
    <citation type="submission" date="2019-02" db="EMBL/GenBank/DDBJ databases">
        <title>Deep-cultivation of Planctomycetes and their phenomic and genomic characterization uncovers novel biology.</title>
        <authorList>
            <person name="Wiegand S."/>
            <person name="Jogler M."/>
            <person name="Boedeker C."/>
            <person name="Pinto D."/>
            <person name="Vollmers J."/>
            <person name="Rivas-Marin E."/>
            <person name="Kohn T."/>
            <person name="Peeters S.H."/>
            <person name="Heuer A."/>
            <person name="Rast P."/>
            <person name="Oberbeckmann S."/>
            <person name="Bunk B."/>
            <person name="Jeske O."/>
            <person name="Meyerdierks A."/>
            <person name="Storesund J.E."/>
            <person name="Kallscheuer N."/>
            <person name="Luecker S."/>
            <person name="Lage O.M."/>
            <person name="Pohl T."/>
            <person name="Merkel B.J."/>
            <person name="Hornburger P."/>
            <person name="Mueller R.-W."/>
            <person name="Bruemmer F."/>
            <person name="Labrenz M."/>
            <person name="Spormann A.M."/>
            <person name="Op den Camp H."/>
            <person name="Overmann J."/>
            <person name="Amann R."/>
            <person name="Jetten M.S.M."/>
            <person name="Mascher T."/>
            <person name="Medema M.H."/>
            <person name="Devos D.P."/>
            <person name="Kaster A.-K."/>
            <person name="Ovreas L."/>
            <person name="Rohde M."/>
            <person name="Galperin M.Y."/>
            <person name="Jogler C."/>
        </authorList>
    </citation>
    <scope>NUCLEOTIDE SEQUENCE [LARGE SCALE GENOMIC DNA]</scope>
    <source>
        <strain evidence="2 3">Pan44</strain>
    </source>
</reference>
<evidence type="ECO:0008006" key="4">
    <source>
        <dbReference type="Google" id="ProtNLM"/>
    </source>
</evidence>
<feature type="region of interest" description="Disordered" evidence="1">
    <location>
        <begin position="244"/>
        <end position="303"/>
    </location>
</feature>
<sequence length="766" mass="83016">MPHHNAAPARKGSSPVPRKLPGVLVATSDLPSLFICDSGEAITVTAAAGDEKGPPTCKLAGYTGGLMRPRGWGQNVVIDLATLRLTGQVIPLLRDHDTQRIVGHSTAVTNDGRKVDVLGTVSGVGGDAHEVKETSRQGFPWQSSVGVDLTEAKTTFIAEGQKLSANGRNFKGPFHFVQHGLLRETSFVVFGGDPKTSATVKAVAQPQGRDEMNFDKWLQALGFDVATLTDDQKKTLKASFDQEQAAAETALPGRKKKGEKTPTSVKAKRQDDDEDEDEDDDEQAHPTSRHRRRGVQASADDDDALTAQRKTLAADVNRVAGIRELCAQFENPTFKVQNATVLLEAHAIEQGWDLAKTELECRRESRPAAPAAHGKSKDDGISLQAMEGAIILTAGGQIDQVLRSRGDVQAPTWMTRPVNDENRQRVMEASHRFSDMTMMDVARECARMDGTLKAFGRKDILEAAFSGSTLTKIFTSSINARVLARFEQIGDSTMGWCGEAEHADFKVNDVIGLKRGAQGMKKLPRGGTAGDATFEDKGEGYRVHRYAEKYEIDEQDMIDDRMDLFKSIPDDISEQAARLRPDLVYAILLSNPAMADGTAIFHTNRGNVGTSKALDETNLKAAFGTFRTRTENGVTLDLQPTHLVTAADLEFTADGLINSVETRGSSGAGPTKNTLAKKVREVLSDGRIDNGVTDPNSGATVAGNATAWFIFCDRQPVVEVAYLRGTGRAPRIRRYTLDKGKYGIGWDCSMDVGAKGIRSTGYKATN</sequence>
<proteinExistence type="predicted"/>
<dbReference type="AlphaFoldDB" id="A0A517SET4"/>
<dbReference type="KEGG" id="ccos:Pan44_26760"/>